<dbReference type="Pfam" id="PF00535">
    <property type="entry name" value="Glycos_transf_2"/>
    <property type="match status" value="1"/>
</dbReference>
<keyword evidence="2" id="KW-0328">Glycosyltransferase</keyword>
<evidence type="ECO:0000259" key="5">
    <source>
        <dbReference type="Pfam" id="PF00535"/>
    </source>
</evidence>
<keyword evidence="3 6" id="KW-0808">Transferase</keyword>
<dbReference type="SUPFAM" id="SSF53448">
    <property type="entry name" value="Nucleotide-diphospho-sugar transferases"/>
    <property type="match status" value="1"/>
</dbReference>
<dbReference type="NCBIfam" id="TIGR03111">
    <property type="entry name" value="glyc2_xrt_Gpos1"/>
    <property type="match status" value="1"/>
</dbReference>
<protein>
    <submittedName>
        <fullName evidence="6">Glycosyltransferase</fullName>
    </submittedName>
</protein>
<accession>A0A0R1UKE6</accession>
<keyword evidence="4" id="KW-0812">Transmembrane</keyword>
<keyword evidence="4" id="KW-0472">Membrane</keyword>
<evidence type="ECO:0000313" key="7">
    <source>
        <dbReference type="Proteomes" id="UP000051580"/>
    </source>
</evidence>
<dbReference type="EMBL" id="AZFS01000064">
    <property type="protein sequence ID" value="KRL93380.1"/>
    <property type="molecule type" value="Genomic_DNA"/>
</dbReference>
<dbReference type="CDD" id="cd06423">
    <property type="entry name" value="CESA_like"/>
    <property type="match status" value="1"/>
</dbReference>
<dbReference type="Gene3D" id="3.90.550.10">
    <property type="entry name" value="Spore Coat Polysaccharide Biosynthesis Protein SpsA, Chain A"/>
    <property type="match status" value="1"/>
</dbReference>
<proteinExistence type="inferred from homology"/>
<reference evidence="6 7" key="1">
    <citation type="journal article" date="2015" name="Genome Announc.">
        <title>Expanding the biotechnology potential of lactobacilli through comparative genomics of 213 strains and associated genera.</title>
        <authorList>
            <person name="Sun Z."/>
            <person name="Harris H.M."/>
            <person name="McCann A."/>
            <person name="Guo C."/>
            <person name="Argimon S."/>
            <person name="Zhang W."/>
            <person name="Yang X."/>
            <person name="Jeffery I.B."/>
            <person name="Cooney J.C."/>
            <person name="Kagawa T.F."/>
            <person name="Liu W."/>
            <person name="Song Y."/>
            <person name="Salvetti E."/>
            <person name="Wrobel A."/>
            <person name="Rasinkangas P."/>
            <person name="Parkhill J."/>
            <person name="Rea M.C."/>
            <person name="O'Sullivan O."/>
            <person name="Ritari J."/>
            <person name="Douillard F.P."/>
            <person name="Paul Ross R."/>
            <person name="Yang R."/>
            <person name="Briner A.E."/>
            <person name="Felis G.E."/>
            <person name="de Vos W.M."/>
            <person name="Barrangou R."/>
            <person name="Klaenhammer T.R."/>
            <person name="Caufield P.W."/>
            <person name="Cui Y."/>
            <person name="Zhang H."/>
            <person name="O'Toole P.W."/>
        </authorList>
    </citation>
    <scope>NUCLEOTIDE SEQUENCE [LARGE SCALE GENOMIC DNA]</scope>
    <source>
        <strain evidence="6 7">DSM 16381</strain>
    </source>
</reference>
<organism evidence="6 7">
    <name type="scientific">Levilactobacillus hammesii DSM 16381</name>
    <dbReference type="NCBI Taxonomy" id="1423753"/>
    <lineage>
        <taxon>Bacteria</taxon>
        <taxon>Bacillati</taxon>
        <taxon>Bacillota</taxon>
        <taxon>Bacilli</taxon>
        <taxon>Lactobacillales</taxon>
        <taxon>Lactobacillaceae</taxon>
        <taxon>Levilactobacillus</taxon>
    </lineage>
</organism>
<comment type="similarity">
    <text evidence="1">Belongs to the glycosyltransferase 2 family.</text>
</comment>
<gene>
    <name evidence="6" type="ORF">FD28_GL001257</name>
</gene>
<dbReference type="RefSeq" id="WP_083478178.1">
    <property type="nucleotide sequence ID" value="NZ_AZFS01000064.1"/>
</dbReference>
<evidence type="ECO:0000256" key="3">
    <source>
        <dbReference type="ARBA" id="ARBA00022679"/>
    </source>
</evidence>
<feature type="transmembrane region" description="Helical" evidence="4">
    <location>
        <begin position="387"/>
        <end position="408"/>
    </location>
</feature>
<dbReference type="PANTHER" id="PTHR43630:SF1">
    <property type="entry name" value="POLY-BETA-1,6-N-ACETYL-D-GLUCOSAMINE SYNTHASE"/>
    <property type="match status" value="1"/>
</dbReference>
<evidence type="ECO:0000256" key="1">
    <source>
        <dbReference type="ARBA" id="ARBA00006739"/>
    </source>
</evidence>
<evidence type="ECO:0000256" key="2">
    <source>
        <dbReference type="ARBA" id="ARBA00022676"/>
    </source>
</evidence>
<keyword evidence="7" id="KW-1185">Reference proteome</keyword>
<sequence>MTYFIDLTLAQMGFWITWALIPIVVEIIPALISAIHVMHRSHHLKQLEAPDKLPFISIIVPVYNSEETLFACLQSINDSTYPNRNMQIVLADNQSTDNSFAAFARAQNHFNLNLQMMQTAQGKAKALNGAIYQCIGTYVINIDSDGVLEKHALMNMVLQFENDIDLAAMTGTILTQRSQIKRTVSRGLRCLQKIEYFEYAQAFLSGRTIESDNNQLFTMSGAFSAFRKSTLVDTFMYNTDTVGEDTDMTFQVRQRLKQKVMLCADAIFYIEPLSGVEQLYKQRQRWMRGELEVSKEYMHHDAQISHFFKNFLVRRMMIDHTFVFPKMIWLFASIVLLFFRYSPVVLGLSYVVIYLLYVFVSLVNYVSVGRLLQKFPDERQFYHNIRWIIWLLPLYNFVVSWIRLVGVINSMSLPGVWNTDTFTAETGSAKKIVDKDIRYLRDKKGSEWNH</sequence>
<dbReference type="PATRIC" id="fig|1423753.3.peg.1306"/>
<feature type="transmembrane region" description="Helical" evidence="4">
    <location>
        <begin position="12"/>
        <end position="35"/>
    </location>
</feature>
<dbReference type="InterPro" id="IPR017542">
    <property type="entry name" value="XrtG-assoc_glycosyltfrase"/>
</dbReference>
<feature type="transmembrane region" description="Helical" evidence="4">
    <location>
        <begin position="322"/>
        <end position="341"/>
    </location>
</feature>
<dbReference type="PANTHER" id="PTHR43630">
    <property type="entry name" value="POLY-BETA-1,6-N-ACETYL-D-GLUCOSAMINE SYNTHASE"/>
    <property type="match status" value="1"/>
</dbReference>
<dbReference type="STRING" id="1423753.FD28_GL001257"/>
<dbReference type="Proteomes" id="UP000051580">
    <property type="component" value="Unassembled WGS sequence"/>
</dbReference>
<evidence type="ECO:0000313" key="6">
    <source>
        <dbReference type="EMBL" id="KRL93380.1"/>
    </source>
</evidence>
<evidence type="ECO:0000256" key="4">
    <source>
        <dbReference type="SAM" id="Phobius"/>
    </source>
</evidence>
<comment type="caution">
    <text evidence="6">The sequence shown here is derived from an EMBL/GenBank/DDBJ whole genome shotgun (WGS) entry which is preliminary data.</text>
</comment>
<dbReference type="AlphaFoldDB" id="A0A0R1UKE6"/>
<feature type="domain" description="Glycosyltransferase 2-like" evidence="5">
    <location>
        <begin position="57"/>
        <end position="229"/>
    </location>
</feature>
<name>A0A0R1UKE6_9LACO</name>
<dbReference type="InterPro" id="IPR029044">
    <property type="entry name" value="Nucleotide-diphossugar_trans"/>
</dbReference>
<dbReference type="GO" id="GO:0016757">
    <property type="term" value="F:glycosyltransferase activity"/>
    <property type="evidence" value="ECO:0007669"/>
    <property type="project" value="UniProtKB-KW"/>
</dbReference>
<keyword evidence="4" id="KW-1133">Transmembrane helix</keyword>
<feature type="transmembrane region" description="Helical" evidence="4">
    <location>
        <begin position="347"/>
        <end position="366"/>
    </location>
</feature>
<dbReference type="InterPro" id="IPR001173">
    <property type="entry name" value="Glyco_trans_2-like"/>
</dbReference>